<accession>A0AAN8XIF8</accession>
<dbReference type="PANTHER" id="PTHR13287">
    <property type="entry name" value="ADIPOSE-SECRETED SIGNALING PROTEIN"/>
    <property type="match status" value="1"/>
</dbReference>
<evidence type="ECO:0000313" key="3">
    <source>
        <dbReference type="EMBL" id="KAK7085125.1"/>
    </source>
</evidence>
<comment type="caution">
    <text evidence="3">The sequence shown here is derived from an EMBL/GenBank/DDBJ whole genome shotgun (WGS) entry which is preliminary data.</text>
</comment>
<organism evidence="3 4">
    <name type="scientific">Halocaridina rubra</name>
    <name type="common">Hawaiian red shrimp</name>
    <dbReference type="NCBI Taxonomy" id="373956"/>
    <lineage>
        <taxon>Eukaryota</taxon>
        <taxon>Metazoa</taxon>
        <taxon>Ecdysozoa</taxon>
        <taxon>Arthropoda</taxon>
        <taxon>Crustacea</taxon>
        <taxon>Multicrustacea</taxon>
        <taxon>Malacostraca</taxon>
        <taxon>Eumalacostraca</taxon>
        <taxon>Eucarida</taxon>
        <taxon>Decapoda</taxon>
        <taxon>Pleocyemata</taxon>
        <taxon>Caridea</taxon>
        <taxon>Atyoidea</taxon>
        <taxon>Atyidae</taxon>
        <taxon>Halocaridina</taxon>
    </lineage>
</organism>
<dbReference type="EMBL" id="JAXCGZ010001896">
    <property type="protein sequence ID" value="KAK7085125.1"/>
    <property type="molecule type" value="Genomic_DNA"/>
</dbReference>
<evidence type="ECO:0000256" key="1">
    <source>
        <dbReference type="ARBA" id="ARBA00035018"/>
    </source>
</evidence>
<reference evidence="3 4" key="1">
    <citation type="submission" date="2023-11" db="EMBL/GenBank/DDBJ databases">
        <title>Halocaridina rubra genome assembly.</title>
        <authorList>
            <person name="Smith C."/>
        </authorList>
    </citation>
    <scope>NUCLEOTIDE SEQUENCE [LARGE SCALE GENOMIC DNA]</scope>
    <source>
        <strain evidence="3">EP-1</strain>
        <tissue evidence="3">Whole</tissue>
    </source>
</reference>
<protein>
    <recommendedName>
        <fullName evidence="2">Adipose-secreted signaling protein</fullName>
    </recommendedName>
</protein>
<dbReference type="Pfam" id="PF15006">
    <property type="entry name" value="DUF4517"/>
    <property type="match status" value="1"/>
</dbReference>
<gene>
    <name evidence="3" type="ORF">SK128_019210</name>
</gene>
<proteinExistence type="inferred from homology"/>
<comment type="similarity">
    <text evidence="1">Belongs to the ADISSP family.</text>
</comment>
<sequence>MEEVDKGHHVHFSEDTDAMGNTLITVKEKQEGREYEAHVGFLQINHRYHIDVTLPVKDASDGYVVGDAPSVYCRGTDLQVTENRELQVSLELLAYKEKLLREKLILLRPAGGLLQLTILARVLGKGKGTPMLRDNIKCIGVEVDDESEASDWQGFS</sequence>
<dbReference type="AlphaFoldDB" id="A0AAN8XIF8"/>
<evidence type="ECO:0000256" key="2">
    <source>
        <dbReference type="ARBA" id="ARBA00035300"/>
    </source>
</evidence>
<evidence type="ECO:0000313" key="4">
    <source>
        <dbReference type="Proteomes" id="UP001381693"/>
    </source>
</evidence>
<dbReference type="Proteomes" id="UP001381693">
    <property type="component" value="Unassembled WGS sequence"/>
</dbReference>
<dbReference type="InterPro" id="IPR026794">
    <property type="entry name" value="ADISSP"/>
</dbReference>
<name>A0AAN8XIF8_HALRR</name>
<keyword evidence="4" id="KW-1185">Reference proteome</keyword>
<dbReference type="PANTHER" id="PTHR13287:SF2">
    <property type="entry name" value="ADIPOSE-SECRETED SIGNALING PROTEIN"/>
    <property type="match status" value="1"/>
</dbReference>